<dbReference type="EMBL" id="CAJOBJ010015819">
    <property type="protein sequence ID" value="CAF4183932.1"/>
    <property type="molecule type" value="Genomic_DNA"/>
</dbReference>
<organism evidence="2 10">
    <name type="scientific">Rotaria magnacalcarata</name>
    <dbReference type="NCBI Taxonomy" id="392030"/>
    <lineage>
        <taxon>Eukaryota</taxon>
        <taxon>Metazoa</taxon>
        <taxon>Spiralia</taxon>
        <taxon>Gnathifera</taxon>
        <taxon>Rotifera</taxon>
        <taxon>Eurotatoria</taxon>
        <taxon>Bdelloidea</taxon>
        <taxon>Philodinida</taxon>
        <taxon>Philodinidae</taxon>
        <taxon>Rotaria</taxon>
    </lineage>
</organism>
<name>A0A815QQY0_9BILA</name>
<dbReference type="Proteomes" id="UP000663866">
    <property type="component" value="Unassembled WGS sequence"/>
</dbReference>
<dbReference type="AlphaFoldDB" id="A0A815QQY0"/>
<dbReference type="EMBL" id="CAJNOV010015738">
    <property type="protein sequence ID" value="CAF1579129.1"/>
    <property type="molecule type" value="Genomic_DNA"/>
</dbReference>
<dbReference type="EMBL" id="CAJNRG010006681">
    <property type="protein sequence ID" value="CAF2087994.1"/>
    <property type="molecule type" value="Genomic_DNA"/>
</dbReference>
<dbReference type="Proteomes" id="UP000663824">
    <property type="component" value="Unassembled WGS sequence"/>
</dbReference>
<evidence type="ECO:0000313" key="7">
    <source>
        <dbReference type="EMBL" id="CAF3926354.1"/>
    </source>
</evidence>
<evidence type="ECO:0000313" key="10">
    <source>
        <dbReference type="Proteomes" id="UP000663834"/>
    </source>
</evidence>
<comment type="caution">
    <text evidence="2">The sequence shown here is derived from an EMBL/GenBank/DDBJ whole genome shotgun (WGS) entry which is preliminary data.</text>
</comment>
<evidence type="ECO:0000313" key="3">
    <source>
        <dbReference type="EMBL" id="CAF1579129.1"/>
    </source>
</evidence>
<evidence type="ECO:0000256" key="1">
    <source>
        <dbReference type="SAM" id="MobiDB-lite"/>
    </source>
</evidence>
<dbReference type="Proteomes" id="UP000663842">
    <property type="component" value="Unassembled WGS sequence"/>
</dbReference>
<dbReference type="Proteomes" id="UP000663855">
    <property type="component" value="Unassembled WGS sequence"/>
</dbReference>
<evidence type="ECO:0000313" key="9">
    <source>
        <dbReference type="EMBL" id="CAF4183932.1"/>
    </source>
</evidence>
<dbReference type="EMBL" id="CAJNRF010004961">
    <property type="protein sequence ID" value="CAF2065796.1"/>
    <property type="molecule type" value="Genomic_DNA"/>
</dbReference>
<dbReference type="Proteomes" id="UP000681720">
    <property type="component" value="Unassembled WGS sequence"/>
</dbReference>
<dbReference type="Proteomes" id="UP000663856">
    <property type="component" value="Unassembled WGS sequence"/>
</dbReference>
<feature type="region of interest" description="Disordered" evidence="1">
    <location>
        <begin position="150"/>
        <end position="176"/>
    </location>
</feature>
<evidence type="ECO:0000313" key="8">
    <source>
        <dbReference type="EMBL" id="CAF3966381.1"/>
    </source>
</evidence>
<dbReference type="EMBL" id="CAJOBG010001410">
    <property type="protein sequence ID" value="CAF3926354.1"/>
    <property type="molecule type" value="Genomic_DNA"/>
</dbReference>
<sequence>MNKSIKQLNHIERVSRRIRHHQIYLNKKYDEKLYRNLNSLVDQYERTHLRLKAMIKLEKQRKDVLEITIAHISNDRKHHILSTNTKQIEQKNIQKLPKINPTEQYTNKNLKNHSSSPIKLPPVGTQCRLFSKNCHLYPCQPVNEYTSFNTKDHDQTLRRRNSSVDSSHTDSSSSNLQELVSEIKEKKYEPDRRQLALTIDNQYHLANRHDFMTRTKAHLDAESRLLQERLAEKTKFDHDKDYRNSLKPAIQRHLKISAKFCA</sequence>
<reference evidence="2" key="1">
    <citation type="submission" date="2021-02" db="EMBL/GenBank/DDBJ databases">
        <authorList>
            <person name="Nowell W R."/>
        </authorList>
    </citation>
    <scope>NUCLEOTIDE SEQUENCE</scope>
</reference>
<accession>A0A815QQY0</accession>
<dbReference type="EMBL" id="CAJOBF010001594">
    <property type="protein sequence ID" value="CAF3966381.1"/>
    <property type="molecule type" value="Genomic_DNA"/>
</dbReference>
<protein>
    <submittedName>
        <fullName evidence="2">Uncharacterized protein</fullName>
    </submittedName>
</protein>
<evidence type="ECO:0000313" key="4">
    <source>
        <dbReference type="EMBL" id="CAF1915293.1"/>
    </source>
</evidence>
<evidence type="ECO:0000313" key="6">
    <source>
        <dbReference type="EMBL" id="CAF2087994.1"/>
    </source>
</evidence>
<evidence type="ECO:0000313" key="5">
    <source>
        <dbReference type="EMBL" id="CAF2065796.1"/>
    </source>
</evidence>
<dbReference type="OrthoDB" id="10030389at2759"/>
<evidence type="ECO:0000313" key="11">
    <source>
        <dbReference type="Proteomes" id="UP000663866"/>
    </source>
</evidence>
<gene>
    <name evidence="3" type="ORF">CJN711_LOCUS32794</name>
    <name evidence="9" type="ORF">GIL414_LOCUS20911</name>
    <name evidence="2" type="ORF">KQP761_LOCUS12752</name>
    <name evidence="4" type="ORF">MBJ925_LOCUS1157</name>
    <name evidence="7" type="ORF">OVN521_LOCUS10874</name>
    <name evidence="8" type="ORF">UXM345_LOCUS14225</name>
    <name evidence="5" type="ORF">WKI299_LOCUS12995</name>
    <name evidence="6" type="ORF">XDN619_LOCUS16010</name>
</gene>
<dbReference type="EMBL" id="CAJNOW010005826">
    <property type="protein sequence ID" value="CAF1465365.1"/>
    <property type="molecule type" value="Genomic_DNA"/>
</dbReference>
<keyword evidence="11" id="KW-1185">Reference proteome</keyword>
<dbReference type="Proteomes" id="UP000663887">
    <property type="component" value="Unassembled WGS sequence"/>
</dbReference>
<dbReference type="Proteomes" id="UP000663834">
    <property type="component" value="Unassembled WGS sequence"/>
</dbReference>
<feature type="compositionally biased region" description="Low complexity" evidence="1">
    <location>
        <begin position="163"/>
        <end position="174"/>
    </location>
</feature>
<evidence type="ECO:0000313" key="2">
    <source>
        <dbReference type="EMBL" id="CAF1465365.1"/>
    </source>
</evidence>
<proteinExistence type="predicted"/>
<dbReference type="EMBL" id="CAJNRE010000074">
    <property type="protein sequence ID" value="CAF1915293.1"/>
    <property type="molecule type" value="Genomic_DNA"/>
</dbReference>